<dbReference type="InterPro" id="IPR011545">
    <property type="entry name" value="DEAD/DEAH_box_helicase_dom"/>
</dbReference>
<feature type="compositionally biased region" description="Basic residues" evidence="9">
    <location>
        <begin position="67"/>
        <end position="81"/>
    </location>
</feature>
<dbReference type="Proteomes" id="UP000434580">
    <property type="component" value="Unassembled WGS sequence"/>
</dbReference>
<dbReference type="InterPro" id="IPR000629">
    <property type="entry name" value="RNA-helicase_DEAD-box_CS"/>
</dbReference>
<dbReference type="InterPro" id="IPR023554">
    <property type="entry name" value="RNA_helicase_ATP-dep_RhlB"/>
</dbReference>
<organism evidence="13 14">
    <name type="scientific">BD1-7 clade bacterium</name>
    <dbReference type="NCBI Taxonomy" id="2029982"/>
    <lineage>
        <taxon>Bacteria</taxon>
        <taxon>Pseudomonadati</taxon>
        <taxon>Pseudomonadota</taxon>
        <taxon>Gammaproteobacteria</taxon>
        <taxon>Cellvibrionales</taxon>
        <taxon>Spongiibacteraceae</taxon>
        <taxon>BD1-7 clade</taxon>
    </lineage>
</organism>
<feature type="domain" description="Helicase C-terminal" evidence="11">
    <location>
        <begin position="340"/>
        <end position="484"/>
    </location>
</feature>
<evidence type="ECO:0000256" key="3">
    <source>
        <dbReference type="ARBA" id="ARBA00022801"/>
    </source>
</evidence>
<evidence type="ECO:0000313" key="13">
    <source>
        <dbReference type="EMBL" id="CAA0122167.1"/>
    </source>
</evidence>
<dbReference type="GO" id="GO:0016787">
    <property type="term" value="F:hydrolase activity"/>
    <property type="evidence" value="ECO:0007669"/>
    <property type="project" value="UniProtKB-KW"/>
</dbReference>
<feature type="domain" description="Helicase ATP-binding" evidence="10">
    <location>
        <begin position="133"/>
        <end position="313"/>
    </location>
</feature>
<reference evidence="13 14" key="1">
    <citation type="submission" date="2019-11" db="EMBL/GenBank/DDBJ databases">
        <authorList>
            <person name="Holert J."/>
        </authorList>
    </citation>
    <scope>NUCLEOTIDE SEQUENCE [LARGE SCALE GENOMIC DNA]</scope>
    <source>
        <strain evidence="13">BC5_2</strain>
    </source>
</reference>
<dbReference type="InterPro" id="IPR027417">
    <property type="entry name" value="P-loop_NTPase"/>
</dbReference>
<dbReference type="GO" id="GO:0005524">
    <property type="term" value="F:ATP binding"/>
    <property type="evidence" value="ECO:0007669"/>
    <property type="project" value="UniProtKB-UniRule"/>
</dbReference>
<comment type="subcellular location">
    <subcellularLocation>
        <location evidence="7">Cytoplasm</location>
    </subcellularLocation>
</comment>
<dbReference type="InterPro" id="IPR014001">
    <property type="entry name" value="Helicase_ATP-bd"/>
</dbReference>
<comment type="function">
    <text evidence="7">DEAD-box RNA helicase involved in RNA degradation. Has RNA-dependent ATPase activity and unwinds double-stranded RNA.</text>
</comment>
<dbReference type="SMART" id="SM00487">
    <property type="entry name" value="DEXDc"/>
    <property type="match status" value="1"/>
</dbReference>
<keyword evidence="6 7" id="KW-0694">RNA-binding</keyword>
<keyword evidence="1 7" id="KW-0963">Cytoplasm</keyword>
<dbReference type="PROSITE" id="PS00039">
    <property type="entry name" value="DEAD_ATP_HELICASE"/>
    <property type="match status" value="1"/>
</dbReference>
<dbReference type="PROSITE" id="PS51195">
    <property type="entry name" value="Q_MOTIF"/>
    <property type="match status" value="1"/>
</dbReference>
<evidence type="ECO:0000256" key="1">
    <source>
        <dbReference type="ARBA" id="ARBA00022490"/>
    </source>
</evidence>
<evidence type="ECO:0000256" key="6">
    <source>
        <dbReference type="ARBA" id="ARBA00022884"/>
    </source>
</evidence>
<evidence type="ECO:0000256" key="8">
    <source>
        <dbReference type="PROSITE-ProRule" id="PRU00552"/>
    </source>
</evidence>
<dbReference type="SUPFAM" id="SSF52540">
    <property type="entry name" value="P-loop containing nucleoside triphosphate hydrolases"/>
    <property type="match status" value="1"/>
</dbReference>
<dbReference type="EC" id="3.6.4.13" evidence="7"/>
<sequence>MIKNWIKKIAGGQEIAGKEAEAAKRAPSGDESGNRGKKAGSSKKQRQSAKNRSVEKSDNASAEKGGKRGNSRTDKPKRKDKTKQLPPWDISDFKVSPAEGKTRFHDLDVDVRLMRAIHQLGFDYCTPVQAKTLPHTLKGLDMIGKAQTGTGKTAAFLITIIDQLLSHPVEGERFHGEPRALVVAPTRELVMQIAEDARQLTEFSGLHVVNLVGGEPYERQHKQLDAGFVDILVATPGRLIDFIQQKHVYLDQVETLVLDEADRMLDMGFIPQVKQIVRYTPPKEDRQTLLFSATFTQDILNLTYRWTFEPEQVEIEPDHVATDTVEQLAYMVSDSEKVRMIRNIIADDEVKHAIIFANRRDQTQRLFDKLKRAGANVGILSGEIAQNKRLRTLEDFKAGKIKTLIATDVVGRGIHIDGITHVINYNLPQEPENYVHRIGRTGRAGATGVAISLIGEEDAYELPTLEKLLGRKFDLEHPPSRWLD</sequence>
<dbReference type="OrthoDB" id="9805696at2"/>
<dbReference type="CDD" id="cd00268">
    <property type="entry name" value="DEADc"/>
    <property type="match status" value="1"/>
</dbReference>
<evidence type="ECO:0000259" key="11">
    <source>
        <dbReference type="PROSITE" id="PS51194"/>
    </source>
</evidence>
<keyword evidence="2 7" id="KW-0547">Nucleotide-binding</keyword>
<dbReference type="PROSITE" id="PS51194">
    <property type="entry name" value="HELICASE_CTER"/>
    <property type="match status" value="1"/>
</dbReference>
<dbReference type="SMART" id="SM00490">
    <property type="entry name" value="HELICc"/>
    <property type="match status" value="1"/>
</dbReference>
<evidence type="ECO:0000259" key="10">
    <source>
        <dbReference type="PROSITE" id="PS51192"/>
    </source>
</evidence>
<evidence type="ECO:0000256" key="2">
    <source>
        <dbReference type="ARBA" id="ARBA00022741"/>
    </source>
</evidence>
<dbReference type="GO" id="GO:0005829">
    <property type="term" value="C:cytosol"/>
    <property type="evidence" value="ECO:0007669"/>
    <property type="project" value="TreeGrafter"/>
</dbReference>
<dbReference type="GO" id="GO:0006401">
    <property type="term" value="P:RNA catabolic process"/>
    <property type="evidence" value="ECO:0007669"/>
    <property type="project" value="UniProtKB-UniRule"/>
</dbReference>
<dbReference type="GO" id="GO:0003723">
    <property type="term" value="F:RNA binding"/>
    <property type="evidence" value="ECO:0007669"/>
    <property type="project" value="UniProtKB-UniRule"/>
</dbReference>
<proteinExistence type="inferred from homology"/>
<name>A0A5S9QUW0_9GAMM</name>
<comment type="subunit">
    <text evidence="7">Component of the RNA degradosome, which is a multiprotein complex involved in RNA processing and mRNA degradation.</text>
</comment>
<dbReference type="CDD" id="cd18787">
    <property type="entry name" value="SF2_C_DEAD"/>
    <property type="match status" value="1"/>
</dbReference>
<dbReference type="EMBL" id="CACSII010000022">
    <property type="protein sequence ID" value="CAA0122167.1"/>
    <property type="molecule type" value="Genomic_DNA"/>
</dbReference>
<comment type="catalytic activity">
    <reaction evidence="7">
        <text>ATP + H2O = ADP + phosphate + H(+)</text>
        <dbReference type="Rhea" id="RHEA:13065"/>
        <dbReference type="ChEBI" id="CHEBI:15377"/>
        <dbReference type="ChEBI" id="CHEBI:15378"/>
        <dbReference type="ChEBI" id="CHEBI:30616"/>
        <dbReference type="ChEBI" id="CHEBI:43474"/>
        <dbReference type="ChEBI" id="CHEBI:456216"/>
        <dbReference type="EC" id="3.6.4.13"/>
    </reaction>
</comment>
<feature type="region of interest" description="Disordered" evidence="9">
    <location>
        <begin position="1"/>
        <end position="94"/>
    </location>
</feature>
<dbReference type="InterPro" id="IPR014014">
    <property type="entry name" value="RNA_helicase_DEAD_Q_motif"/>
</dbReference>
<protein>
    <recommendedName>
        <fullName evidence="7">ATP-dependent RNA helicase RhlB</fullName>
        <ecNumber evidence="7">3.6.4.13</ecNumber>
    </recommendedName>
</protein>
<evidence type="ECO:0000256" key="9">
    <source>
        <dbReference type="SAM" id="MobiDB-lite"/>
    </source>
</evidence>
<feature type="short sequence motif" description="Q motif" evidence="8">
    <location>
        <begin position="102"/>
        <end position="130"/>
    </location>
</feature>
<evidence type="ECO:0000313" key="14">
    <source>
        <dbReference type="Proteomes" id="UP000434580"/>
    </source>
</evidence>
<gene>
    <name evidence="7 13" type="primary">rhlB</name>
    <name evidence="13" type="ORF">DPBNPPHM_02812</name>
</gene>
<dbReference type="InterPro" id="IPR050079">
    <property type="entry name" value="DEAD_box_RNA_helicase"/>
</dbReference>
<dbReference type="PROSITE" id="PS51192">
    <property type="entry name" value="HELICASE_ATP_BIND_1"/>
    <property type="match status" value="1"/>
</dbReference>
<evidence type="ECO:0000256" key="7">
    <source>
        <dbReference type="HAMAP-Rule" id="MF_00661"/>
    </source>
</evidence>
<dbReference type="InterPro" id="IPR001650">
    <property type="entry name" value="Helicase_C-like"/>
</dbReference>
<dbReference type="AlphaFoldDB" id="A0A5S9QUW0"/>
<keyword evidence="4 7" id="KW-0347">Helicase</keyword>
<feature type="compositionally biased region" description="Basic and acidic residues" evidence="9">
    <location>
        <begin position="16"/>
        <end position="34"/>
    </location>
</feature>
<evidence type="ECO:0000256" key="4">
    <source>
        <dbReference type="ARBA" id="ARBA00022806"/>
    </source>
</evidence>
<comment type="similarity">
    <text evidence="7">Belongs to the DEAD box helicase family. RhlB subfamily.</text>
</comment>
<dbReference type="HAMAP" id="MF_00661">
    <property type="entry name" value="DEAD_helicase_RhlB"/>
    <property type="match status" value="1"/>
</dbReference>
<keyword evidence="3 7" id="KW-0378">Hydrolase</keyword>
<dbReference type="Gene3D" id="3.40.50.300">
    <property type="entry name" value="P-loop containing nucleotide triphosphate hydrolases"/>
    <property type="match status" value="2"/>
</dbReference>
<dbReference type="Pfam" id="PF00271">
    <property type="entry name" value="Helicase_C"/>
    <property type="match status" value="1"/>
</dbReference>
<dbReference type="PANTHER" id="PTHR47959">
    <property type="entry name" value="ATP-DEPENDENT RNA HELICASE RHLE-RELATED"/>
    <property type="match status" value="1"/>
</dbReference>
<evidence type="ECO:0000256" key="5">
    <source>
        <dbReference type="ARBA" id="ARBA00022840"/>
    </source>
</evidence>
<dbReference type="InterPro" id="IPR044742">
    <property type="entry name" value="DEAD/DEAH_RhlB"/>
</dbReference>
<dbReference type="NCBIfam" id="NF002340">
    <property type="entry name" value="PRK01297.1"/>
    <property type="match status" value="1"/>
</dbReference>
<dbReference type="Pfam" id="PF00270">
    <property type="entry name" value="DEAD"/>
    <property type="match status" value="1"/>
</dbReference>
<feature type="domain" description="DEAD-box RNA helicase Q" evidence="12">
    <location>
        <begin position="102"/>
        <end position="130"/>
    </location>
</feature>
<feature type="compositionally biased region" description="Basic residues" evidence="9">
    <location>
        <begin position="35"/>
        <end position="49"/>
    </location>
</feature>
<accession>A0A5S9QUW0</accession>
<evidence type="ECO:0000259" key="12">
    <source>
        <dbReference type="PROSITE" id="PS51195"/>
    </source>
</evidence>
<keyword evidence="5 7" id="KW-0067">ATP-binding</keyword>
<dbReference type="PANTHER" id="PTHR47959:SF10">
    <property type="entry name" value="ATP-DEPENDENT RNA HELICASE RHLB"/>
    <property type="match status" value="1"/>
</dbReference>
<dbReference type="GO" id="GO:0003724">
    <property type="term" value="F:RNA helicase activity"/>
    <property type="evidence" value="ECO:0007669"/>
    <property type="project" value="UniProtKB-UniRule"/>
</dbReference>